<comment type="caution">
    <text evidence="3">The sequence shown here is derived from an EMBL/GenBank/DDBJ whole genome shotgun (WGS) entry which is preliminary data.</text>
</comment>
<evidence type="ECO:0000313" key="4">
    <source>
        <dbReference type="Proteomes" id="UP000286434"/>
    </source>
</evidence>
<keyword evidence="1" id="KW-0472">Membrane</keyword>
<accession>A0AAX1ZY10</accession>
<dbReference type="Gene3D" id="2.40.50.140">
    <property type="entry name" value="Nucleic acid-binding proteins"/>
    <property type="match status" value="1"/>
</dbReference>
<keyword evidence="1" id="KW-1133">Transmembrane helix</keyword>
<dbReference type="SUPFAM" id="SSF50249">
    <property type="entry name" value="Nucleic acid-binding proteins"/>
    <property type="match status" value="1"/>
</dbReference>
<dbReference type="AlphaFoldDB" id="A0AAX1ZY10"/>
<dbReference type="GO" id="GO:0003676">
    <property type="term" value="F:nucleic acid binding"/>
    <property type="evidence" value="ECO:0007669"/>
    <property type="project" value="InterPro"/>
</dbReference>
<sequence>MKSQLKFLIWIVILAFGLTVAGLYKKGYFTKETSEKVQNSTMVKSSAKVETSAKITQTLNIQAIDNSMIGDNVSIIGKITDRRDHKDGHVFLTVQDSSGEILVPIFFDKKINTDNLIVGSQFQFSGKVDEYKGQMEIIPSTQKDIVPVATSTKIEEKDEGKVVTINGKILSKYTHLKGHIFLTVKVDSTGQELDIPLFNTLHPNPDAYLINSEVSIKGKVDIYKGKLELVPNSLNDIVILKKGDETGVNNVKIADITETDRGKMVITKGFVKEVVDKDGHLFFKLSDNGKEIKAVLFKADSQEIEGRRKRILHAEKAQFEIRVLGMVDVYNDELEIIIDKVLVD</sequence>
<name>A0AAX1ZY10_9BACL</name>
<dbReference type="Pfam" id="PF01336">
    <property type="entry name" value="tRNA_anti-codon"/>
    <property type="match status" value="1"/>
</dbReference>
<proteinExistence type="predicted"/>
<evidence type="ECO:0000259" key="2">
    <source>
        <dbReference type="Pfam" id="PF01336"/>
    </source>
</evidence>
<dbReference type="InterPro" id="IPR012340">
    <property type="entry name" value="NA-bd_OB-fold"/>
</dbReference>
<dbReference type="InterPro" id="IPR004365">
    <property type="entry name" value="NA-bd_OB_tRNA"/>
</dbReference>
<evidence type="ECO:0000313" key="3">
    <source>
        <dbReference type="EMBL" id="RWU08891.1"/>
    </source>
</evidence>
<gene>
    <name evidence="3" type="ORF">EA138_12415</name>
</gene>
<dbReference type="RefSeq" id="WP_035018415.1">
    <property type="nucleotide sequence ID" value="NZ_CP021838.1"/>
</dbReference>
<organism evidence="3 4">
    <name type="scientific">Anoxybacillus flavithermus</name>
    <dbReference type="NCBI Taxonomy" id="33934"/>
    <lineage>
        <taxon>Bacteria</taxon>
        <taxon>Bacillati</taxon>
        <taxon>Bacillota</taxon>
        <taxon>Bacilli</taxon>
        <taxon>Bacillales</taxon>
        <taxon>Anoxybacillaceae</taxon>
        <taxon>Anoxybacillus</taxon>
    </lineage>
</organism>
<dbReference type="Proteomes" id="UP000286434">
    <property type="component" value="Unassembled WGS sequence"/>
</dbReference>
<reference evidence="3 4" key="1">
    <citation type="submission" date="2019-01" db="EMBL/GenBank/DDBJ databases">
        <title>Anoxybacillus flavithermus in powdered infant formula.</title>
        <authorList>
            <person name="Rhee M.S."/>
            <person name="Choi I.-G."/>
            <person name="Cho T.J."/>
            <person name="Park B."/>
        </authorList>
    </citation>
    <scope>NUCLEOTIDE SEQUENCE [LARGE SCALE GENOMIC DNA]</scope>
    <source>
        <strain evidence="3 4">FHS-PPAM212</strain>
    </source>
</reference>
<feature type="transmembrane region" description="Helical" evidence="1">
    <location>
        <begin position="7"/>
        <end position="24"/>
    </location>
</feature>
<evidence type="ECO:0000256" key="1">
    <source>
        <dbReference type="SAM" id="Phobius"/>
    </source>
</evidence>
<dbReference type="EMBL" id="SBBW01000075">
    <property type="protein sequence ID" value="RWU08891.1"/>
    <property type="molecule type" value="Genomic_DNA"/>
</dbReference>
<protein>
    <recommendedName>
        <fullName evidence="2">OB domain-containing protein</fullName>
    </recommendedName>
</protein>
<feature type="domain" description="OB" evidence="2">
    <location>
        <begin position="73"/>
        <end position="139"/>
    </location>
</feature>
<keyword evidence="1" id="KW-0812">Transmembrane</keyword>